<name>A0ABN8KSD3_9BACI</name>
<dbReference type="EMBL" id="CALBWS010000015">
    <property type="protein sequence ID" value="CAH2715362.1"/>
    <property type="molecule type" value="Genomic_DNA"/>
</dbReference>
<dbReference type="Proteomes" id="UP000838308">
    <property type="component" value="Unassembled WGS sequence"/>
</dbReference>
<accession>A0ABN8KSD3</accession>
<organism evidence="1 2">
    <name type="scientific">Neobacillus rhizosphaerae</name>
    <dbReference type="NCBI Taxonomy" id="2880965"/>
    <lineage>
        <taxon>Bacteria</taxon>
        <taxon>Bacillati</taxon>
        <taxon>Bacillota</taxon>
        <taxon>Bacilli</taxon>
        <taxon>Bacillales</taxon>
        <taxon>Bacillaceae</taxon>
        <taxon>Neobacillus</taxon>
    </lineage>
</organism>
<reference evidence="1" key="1">
    <citation type="submission" date="2022-04" db="EMBL/GenBank/DDBJ databases">
        <authorList>
            <person name="Criscuolo A."/>
        </authorList>
    </citation>
    <scope>NUCLEOTIDE SEQUENCE</scope>
    <source>
        <strain evidence="1">CIP111895</strain>
    </source>
</reference>
<evidence type="ECO:0000313" key="2">
    <source>
        <dbReference type="Proteomes" id="UP000838308"/>
    </source>
</evidence>
<protein>
    <submittedName>
        <fullName evidence="1">Uncharacterized protein</fullName>
    </submittedName>
</protein>
<evidence type="ECO:0000313" key="1">
    <source>
        <dbReference type="EMBL" id="CAH2715362.1"/>
    </source>
</evidence>
<comment type="caution">
    <text evidence="1">The sequence shown here is derived from an EMBL/GenBank/DDBJ whole genome shotgun (WGS) entry which is preliminary data.</text>
</comment>
<sequence length="32" mass="3714">MLLIEKNNRILIEEAFNNSLKNKNFAPALIKN</sequence>
<keyword evidence="2" id="KW-1185">Reference proteome</keyword>
<proteinExistence type="predicted"/>
<gene>
    <name evidence="1" type="ORF">BACCIP111895_02546</name>
</gene>